<sequence length="91" mass="10865">MKWSAIERRSSQYRERSKREVKRKCVKIMKIETDKDDKNKERSNDDRDEEEKGEGRLYCTIENGGGVGRTLGDKTIKYYETMKRTIKSHIF</sequence>
<organism evidence="2 3">
    <name type="scientific">Pristionchus pacificus</name>
    <name type="common">Parasitic nematode worm</name>
    <dbReference type="NCBI Taxonomy" id="54126"/>
    <lineage>
        <taxon>Eukaryota</taxon>
        <taxon>Metazoa</taxon>
        <taxon>Ecdysozoa</taxon>
        <taxon>Nematoda</taxon>
        <taxon>Chromadorea</taxon>
        <taxon>Rhabditida</taxon>
        <taxon>Rhabditina</taxon>
        <taxon>Diplogasteromorpha</taxon>
        <taxon>Diplogasteroidea</taxon>
        <taxon>Neodiplogasteridae</taxon>
        <taxon>Pristionchus</taxon>
    </lineage>
</organism>
<reference evidence="3" key="1">
    <citation type="journal article" date="2008" name="Nat. Genet.">
        <title>The Pristionchus pacificus genome provides a unique perspective on nematode lifestyle and parasitism.</title>
        <authorList>
            <person name="Dieterich C."/>
            <person name="Clifton S.W."/>
            <person name="Schuster L.N."/>
            <person name="Chinwalla A."/>
            <person name="Delehaunty K."/>
            <person name="Dinkelacker I."/>
            <person name="Fulton L."/>
            <person name="Fulton R."/>
            <person name="Godfrey J."/>
            <person name="Minx P."/>
            <person name="Mitreva M."/>
            <person name="Roeseler W."/>
            <person name="Tian H."/>
            <person name="Witte H."/>
            <person name="Yang S.P."/>
            <person name="Wilson R.K."/>
            <person name="Sommer R.J."/>
        </authorList>
    </citation>
    <scope>NUCLEOTIDE SEQUENCE [LARGE SCALE GENOMIC DNA]</scope>
    <source>
        <strain evidence="3">PS312</strain>
    </source>
</reference>
<accession>A0A2A6CR34</accession>
<feature type="compositionally biased region" description="Basic and acidic residues" evidence="1">
    <location>
        <begin position="1"/>
        <end position="18"/>
    </location>
</feature>
<keyword evidence="3" id="KW-1185">Reference proteome</keyword>
<proteinExistence type="predicted"/>
<accession>A0A8R1UZP2</accession>
<protein>
    <submittedName>
        <fullName evidence="2">Uncharacterized protein</fullName>
    </submittedName>
</protein>
<feature type="region of interest" description="Disordered" evidence="1">
    <location>
        <begin position="1"/>
        <end position="55"/>
    </location>
</feature>
<feature type="compositionally biased region" description="Basic and acidic residues" evidence="1">
    <location>
        <begin position="29"/>
        <end position="45"/>
    </location>
</feature>
<evidence type="ECO:0000256" key="1">
    <source>
        <dbReference type="SAM" id="MobiDB-lite"/>
    </source>
</evidence>
<dbReference type="Proteomes" id="UP000005239">
    <property type="component" value="Unassembled WGS sequence"/>
</dbReference>
<reference evidence="2" key="2">
    <citation type="submission" date="2022-06" db="UniProtKB">
        <authorList>
            <consortium name="EnsemblMetazoa"/>
        </authorList>
    </citation>
    <scope>IDENTIFICATION</scope>
    <source>
        <strain evidence="2">PS312</strain>
    </source>
</reference>
<evidence type="ECO:0000313" key="2">
    <source>
        <dbReference type="EnsemblMetazoa" id="PPA44624.1"/>
    </source>
</evidence>
<evidence type="ECO:0000313" key="3">
    <source>
        <dbReference type="Proteomes" id="UP000005239"/>
    </source>
</evidence>
<dbReference type="AlphaFoldDB" id="A0A2A6CR34"/>
<name>A0A2A6CR34_PRIPA</name>
<dbReference type="EnsemblMetazoa" id="PPA44624.1">
    <property type="protein sequence ID" value="PPA44624.1"/>
    <property type="gene ID" value="WBGene00282993"/>
</dbReference>
<gene>
    <name evidence="2" type="primary">WBGene00282993</name>
</gene>